<keyword evidence="3" id="KW-0732">Signal</keyword>
<evidence type="ECO:0000313" key="5">
    <source>
        <dbReference type="EMBL" id="EEH56773.1"/>
    </source>
</evidence>
<evidence type="ECO:0000313" key="6">
    <source>
        <dbReference type="Proteomes" id="UP000001876"/>
    </source>
</evidence>
<feature type="signal peptide" evidence="3">
    <location>
        <begin position="1"/>
        <end position="26"/>
    </location>
</feature>
<evidence type="ECO:0000256" key="3">
    <source>
        <dbReference type="SAM" id="SignalP"/>
    </source>
</evidence>
<dbReference type="AlphaFoldDB" id="C1MVB9"/>
<feature type="region of interest" description="Disordered" evidence="2">
    <location>
        <begin position="290"/>
        <end position="328"/>
    </location>
</feature>
<dbReference type="InterPro" id="IPR011001">
    <property type="entry name" value="Saposin-like"/>
</dbReference>
<dbReference type="RefSeq" id="XP_003059641.1">
    <property type="nucleotide sequence ID" value="XM_003059595.1"/>
</dbReference>
<proteinExistence type="predicted"/>
<dbReference type="InterPro" id="IPR051428">
    <property type="entry name" value="Sphingo_Act-Surfact_Prot"/>
</dbReference>
<feature type="domain" description="Saposin B-type" evidence="4">
    <location>
        <begin position="48"/>
        <end position="128"/>
    </location>
</feature>
<name>C1MVB9_MICPC</name>
<dbReference type="SUPFAM" id="SSF47862">
    <property type="entry name" value="Saposin"/>
    <property type="match status" value="2"/>
</dbReference>
<dbReference type="InterPro" id="IPR008139">
    <property type="entry name" value="SaposinB_dom"/>
</dbReference>
<evidence type="ECO:0000256" key="1">
    <source>
        <dbReference type="ARBA" id="ARBA00023157"/>
    </source>
</evidence>
<sequence length="328" mass="34517">MKTSTRFALVLLALLALIFAPAAARAADAAVEPATTRPPADARAPRPLAKLCESCEAFVENGEAFLNDPATQEKFQAYAVKACETAGKDKNMCEQLIASGIQSATQFINDNVTPQSACDVAGFCARHDASKATTPKDPSRMSRFLSRAVVAPAPPRPGPGADCLKCKFAVESLHAAVSSPDAITQLIAQADDLCDKYAAQFELDAECEAAVEKYGPSALTKASAVLADPARVCAELEMCPAENPAASAARANPLKPGRGGELGEEQPGGFKIKALGDKFKGALGEARAKLMKKGGPERMTRSVLKSSVARRNKAKAEREKTSLGAKRR</sequence>
<keyword evidence="6" id="KW-1185">Reference proteome</keyword>
<dbReference type="KEGG" id="mpp:MICPUCDRAFT_47615"/>
<dbReference type="Gene3D" id="1.10.225.10">
    <property type="entry name" value="Saposin-like"/>
    <property type="match status" value="2"/>
</dbReference>
<dbReference type="SMART" id="SM00741">
    <property type="entry name" value="SapB"/>
    <property type="match status" value="2"/>
</dbReference>
<protein>
    <submittedName>
        <fullName evidence="5">Predicted protein</fullName>
    </submittedName>
</protein>
<dbReference type="GeneID" id="9685081"/>
<feature type="region of interest" description="Disordered" evidence="2">
    <location>
        <begin position="246"/>
        <end position="269"/>
    </location>
</feature>
<feature type="domain" description="Saposin B-type" evidence="4">
    <location>
        <begin position="159"/>
        <end position="243"/>
    </location>
</feature>
<accession>C1MVB9</accession>
<gene>
    <name evidence="5" type="ORF">MICPUCDRAFT_47615</name>
</gene>
<feature type="chain" id="PRO_5002912103" evidence="3">
    <location>
        <begin position="27"/>
        <end position="328"/>
    </location>
</feature>
<dbReference type="PANTHER" id="PTHR11480">
    <property type="entry name" value="SAPOSIN-RELATED"/>
    <property type="match status" value="1"/>
</dbReference>
<reference evidence="5 6" key="1">
    <citation type="journal article" date="2009" name="Science">
        <title>Green evolution and dynamic adaptations revealed by genomes of the marine picoeukaryotes Micromonas.</title>
        <authorList>
            <person name="Worden A.Z."/>
            <person name="Lee J.H."/>
            <person name="Mock T."/>
            <person name="Rouze P."/>
            <person name="Simmons M.P."/>
            <person name="Aerts A.L."/>
            <person name="Allen A.E."/>
            <person name="Cuvelier M.L."/>
            <person name="Derelle E."/>
            <person name="Everett M.V."/>
            <person name="Foulon E."/>
            <person name="Grimwood J."/>
            <person name="Gundlach H."/>
            <person name="Henrissat B."/>
            <person name="Napoli C."/>
            <person name="McDonald S.M."/>
            <person name="Parker M.S."/>
            <person name="Rombauts S."/>
            <person name="Salamov A."/>
            <person name="Von Dassow P."/>
            <person name="Badger J.H."/>
            <person name="Coutinho P.M."/>
            <person name="Demir E."/>
            <person name="Dubchak I."/>
            <person name="Gentemann C."/>
            <person name="Eikrem W."/>
            <person name="Gready J.E."/>
            <person name="John U."/>
            <person name="Lanier W."/>
            <person name="Lindquist E.A."/>
            <person name="Lucas S."/>
            <person name="Mayer K.F."/>
            <person name="Moreau H."/>
            <person name="Not F."/>
            <person name="Otillar R."/>
            <person name="Panaud O."/>
            <person name="Pangilinan J."/>
            <person name="Paulsen I."/>
            <person name="Piegu B."/>
            <person name="Poliakov A."/>
            <person name="Robbens S."/>
            <person name="Schmutz J."/>
            <person name="Toulza E."/>
            <person name="Wyss T."/>
            <person name="Zelensky A."/>
            <person name="Zhou K."/>
            <person name="Armbrust E.V."/>
            <person name="Bhattacharya D."/>
            <person name="Goodenough U.W."/>
            <person name="Van de Peer Y."/>
            <person name="Grigoriev I.V."/>
        </authorList>
    </citation>
    <scope>NUCLEOTIDE SEQUENCE [LARGE SCALE GENOMIC DNA]</scope>
    <source>
        <strain evidence="5 6">CCMP1545</strain>
    </source>
</reference>
<keyword evidence="1" id="KW-1015">Disulfide bond</keyword>
<dbReference type="PROSITE" id="PS50015">
    <property type="entry name" value="SAP_B"/>
    <property type="match status" value="2"/>
</dbReference>
<dbReference type="Proteomes" id="UP000001876">
    <property type="component" value="Unassembled WGS sequence"/>
</dbReference>
<dbReference type="EMBL" id="GG663740">
    <property type="protein sequence ID" value="EEH56773.1"/>
    <property type="molecule type" value="Genomic_DNA"/>
</dbReference>
<evidence type="ECO:0000259" key="4">
    <source>
        <dbReference type="PROSITE" id="PS50015"/>
    </source>
</evidence>
<evidence type="ECO:0000256" key="2">
    <source>
        <dbReference type="SAM" id="MobiDB-lite"/>
    </source>
</evidence>
<organism evidence="6">
    <name type="scientific">Micromonas pusilla (strain CCMP1545)</name>
    <name type="common">Picoplanktonic green alga</name>
    <dbReference type="NCBI Taxonomy" id="564608"/>
    <lineage>
        <taxon>Eukaryota</taxon>
        <taxon>Viridiplantae</taxon>
        <taxon>Chlorophyta</taxon>
        <taxon>Mamiellophyceae</taxon>
        <taxon>Mamiellales</taxon>
        <taxon>Mamiellaceae</taxon>
        <taxon>Micromonas</taxon>
    </lineage>
</organism>